<sequence>MVRVMGVDAAGRNWVAVASDLRTYASPTLVGLLAAADADGAVEVVGIDIPIGLPDGLEPREADVLVRKAVGPRWPSVFMTPPRTVLAAPDYQAASNEARRVMRKGISRQAWALAARILEVDEVVRASGRQIVEVHPEMSFTVLAGRFIPAAKATWAGLEDRRRLLAEANFVLPANLGPAGLVAGPDDVLDAAVACWSAARVAAGEAARYPDPPELLDGIASCIHA</sequence>
<evidence type="ECO:0000313" key="2">
    <source>
        <dbReference type="Proteomes" id="UP001597338"/>
    </source>
</evidence>
<keyword evidence="2" id="KW-1185">Reference proteome</keyword>
<protein>
    <submittedName>
        <fullName evidence="1">DUF429 domain-containing protein</fullName>
    </submittedName>
</protein>
<comment type="caution">
    <text evidence="1">The sequence shown here is derived from an EMBL/GenBank/DDBJ whole genome shotgun (WGS) entry which is preliminary data.</text>
</comment>
<dbReference type="RefSeq" id="WP_377200258.1">
    <property type="nucleotide sequence ID" value="NZ_JBHUHF010000001.1"/>
</dbReference>
<dbReference type="Proteomes" id="UP001597338">
    <property type="component" value="Unassembled WGS sequence"/>
</dbReference>
<dbReference type="EMBL" id="JBHUHF010000001">
    <property type="protein sequence ID" value="MFD2028584.1"/>
    <property type="molecule type" value="Genomic_DNA"/>
</dbReference>
<dbReference type="Pfam" id="PF04250">
    <property type="entry name" value="DUF429"/>
    <property type="match status" value="1"/>
</dbReference>
<dbReference type="InterPro" id="IPR007362">
    <property type="entry name" value="DUF429"/>
</dbReference>
<gene>
    <name evidence="1" type="ORF">ACFSL2_24065</name>
</gene>
<name>A0ABW4VFQ9_9MICO</name>
<evidence type="ECO:0000313" key="1">
    <source>
        <dbReference type="EMBL" id="MFD2028584.1"/>
    </source>
</evidence>
<accession>A0ABW4VFQ9</accession>
<proteinExistence type="predicted"/>
<reference evidence="2" key="1">
    <citation type="journal article" date="2019" name="Int. J. Syst. Evol. Microbiol.">
        <title>The Global Catalogue of Microorganisms (GCM) 10K type strain sequencing project: providing services to taxonomists for standard genome sequencing and annotation.</title>
        <authorList>
            <consortium name="The Broad Institute Genomics Platform"/>
            <consortium name="The Broad Institute Genome Sequencing Center for Infectious Disease"/>
            <person name="Wu L."/>
            <person name="Ma J."/>
        </authorList>
    </citation>
    <scope>NUCLEOTIDE SEQUENCE [LARGE SCALE GENOMIC DNA]</scope>
    <source>
        <strain evidence="2">CCM 7043</strain>
    </source>
</reference>
<organism evidence="1 2">
    <name type="scientific">Promicromonospora aerolata</name>
    <dbReference type="NCBI Taxonomy" id="195749"/>
    <lineage>
        <taxon>Bacteria</taxon>
        <taxon>Bacillati</taxon>
        <taxon>Actinomycetota</taxon>
        <taxon>Actinomycetes</taxon>
        <taxon>Micrococcales</taxon>
        <taxon>Promicromonosporaceae</taxon>
        <taxon>Promicromonospora</taxon>
    </lineage>
</organism>